<comment type="caution">
    <text evidence="1">The sequence shown here is derived from an EMBL/GenBank/DDBJ whole genome shotgun (WGS) entry which is preliminary data.</text>
</comment>
<protein>
    <recommendedName>
        <fullName evidence="3">Restriction endonuclease BglII</fullName>
    </recommendedName>
</protein>
<gene>
    <name evidence="1" type="ORF">H8K26_06440</name>
</gene>
<organism evidence="1 2">
    <name type="scientific">Undibacterium aquatile</name>
    <dbReference type="NCBI Taxonomy" id="1537398"/>
    <lineage>
        <taxon>Bacteria</taxon>
        <taxon>Pseudomonadati</taxon>
        <taxon>Pseudomonadota</taxon>
        <taxon>Betaproteobacteria</taxon>
        <taxon>Burkholderiales</taxon>
        <taxon>Oxalobacteraceae</taxon>
        <taxon>Undibacterium</taxon>
    </lineage>
</organism>
<name>A0ABR6XE21_9BURK</name>
<proteinExistence type="predicted"/>
<dbReference type="RefSeq" id="WP_190478213.1">
    <property type="nucleotide sequence ID" value="NZ_JACOFT010000002.1"/>
</dbReference>
<dbReference type="Proteomes" id="UP000637632">
    <property type="component" value="Unassembled WGS sequence"/>
</dbReference>
<accession>A0ABR6XE21</accession>
<reference evidence="1 2" key="1">
    <citation type="submission" date="2020-08" db="EMBL/GenBank/DDBJ databases">
        <title>Novel species isolated from subtropical streams in China.</title>
        <authorList>
            <person name="Lu H."/>
        </authorList>
    </citation>
    <scope>NUCLEOTIDE SEQUENCE [LARGE SCALE GENOMIC DNA]</scope>
    <source>
        <strain evidence="1 2">CCTCC AB 2015119</strain>
    </source>
</reference>
<dbReference type="PROSITE" id="PS51257">
    <property type="entry name" value="PROKAR_LIPOPROTEIN"/>
    <property type="match status" value="1"/>
</dbReference>
<keyword evidence="2" id="KW-1185">Reference proteome</keyword>
<dbReference type="EMBL" id="JACOFT010000002">
    <property type="protein sequence ID" value="MBC3811076.1"/>
    <property type="molecule type" value="Genomic_DNA"/>
</dbReference>
<evidence type="ECO:0000313" key="1">
    <source>
        <dbReference type="EMBL" id="MBC3811076.1"/>
    </source>
</evidence>
<sequence length="211" mass="22962">MKAIVGAEILDQDRFAAWLPVLQAWAACHVEFAQQVDDAAYWYTERSNVGILAQAAWRSGRVALEEYQARKSRQHGHATKEWLGRCDLWISDAQGGELIEAKQEYLALRSRQAVFLANKVLASAVKDASHTLNGIDSAACGVAFLPVYLRASCAPTAERLEADIFALIAALRTSEAGMMAWSFPAETREYLGADGRNLIPGIILLGASAPA</sequence>
<evidence type="ECO:0008006" key="3">
    <source>
        <dbReference type="Google" id="ProtNLM"/>
    </source>
</evidence>
<evidence type="ECO:0000313" key="2">
    <source>
        <dbReference type="Proteomes" id="UP000637632"/>
    </source>
</evidence>